<feature type="region of interest" description="Disordered" evidence="1">
    <location>
        <begin position="22"/>
        <end position="86"/>
    </location>
</feature>
<protein>
    <submittedName>
        <fullName evidence="2">Uncharacterized protein</fullName>
    </submittedName>
</protein>
<organism evidence="2 3">
    <name type="scientific">Sporothrix schenckii 1099-18</name>
    <dbReference type="NCBI Taxonomy" id="1397361"/>
    <lineage>
        <taxon>Eukaryota</taxon>
        <taxon>Fungi</taxon>
        <taxon>Dikarya</taxon>
        <taxon>Ascomycota</taxon>
        <taxon>Pezizomycotina</taxon>
        <taxon>Sordariomycetes</taxon>
        <taxon>Sordariomycetidae</taxon>
        <taxon>Ophiostomatales</taxon>
        <taxon>Ophiostomataceae</taxon>
        <taxon>Sporothrix</taxon>
    </lineage>
</organism>
<accession>A0A0F2MDB8</accession>
<gene>
    <name evidence="2" type="ORF">SPSK_10490</name>
</gene>
<reference evidence="2 3" key="2">
    <citation type="journal article" date="2015" name="Eukaryot. Cell">
        <title>Asexual propagation of a virulent clone complex in a human and feline outbreak of sporotrichosis.</title>
        <authorList>
            <person name="Teixeira Mde M."/>
            <person name="Rodrigues A.M."/>
            <person name="Tsui C.K."/>
            <person name="de Almeida L.G."/>
            <person name="Van Diepeningen A.D."/>
            <person name="van den Ende B.G."/>
            <person name="Fernandes G.F."/>
            <person name="Kano R."/>
            <person name="Hamelin R.C."/>
            <person name="Lopes-Bezerra L.M."/>
            <person name="Vasconcelos A.T."/>
            <person name="de Hoog S."/>
            <person name="de Camargo Z.P."/>
            <person name="Felipe M.S."/>
        </authorList>
    </citation>
    <scope>NUCLEOTIDE SEQUENCE [LARGE SCALE GENOMIC DNA]</scope>
    <source>
        <strain evidence="2 3">1099-18</strain>
    </source>
</reference>
<sequence length="86" mass="9462">MPPLATLLRRAAVDLGWVNTKAQINQPHRAKQDQQHQRGEGGNKQQANGLQTGLVTKTGSRYSHPSCKIRGTGDQETSTYPESHNN</sequence>
<dbReference type="Proteomes" id="UP000033710">
    <property type="component" value="Unassembled WGS sequence"/>
</dbReference>
<evidence type="ECO:0000256" key="1">
    <source>
        <dbReference type="SAM" id="MobiDB-lite"/>
    </source>
</evidence>
<feature type="compositionally biased region" description="Basic and acidic residues" evidence="1">
    <location>
        <begin position="30"/>
        <end position="41"/>
    </location>
</feature>
<evidence type="ECO:0000313" key="2">
    <source>
        <dbReference type="EMBL" id="KJR86131.1"/>
    </source>
</evidence>
<dbReference type="GeneID" id="27672161"/>
<comment type="caution">
    <text evidence="2">The sequence shown here is derived from an EMBL/GenBank/DDBJ whole genome shotgun (WGS) entry which is preliminary data.</text>
</comment>
<dbReference type="RefSeq" id="XP_016588807.1">
    <property type="nucleotide sequence ID" value="XM_016736884.1"/>
</dbReference>
<reference evidence="2 3" key="1">
    <citation type="journal article" date="2014" name="BMC Genomics">
        <title>Comparative genomics of the major fungal agents of human and animal Sporotrichosis: Sporothrix schenckii and Sporothrix brasiliensis.</title>
        <authorList>
            <person name="Teixeira M.M."/>
            <person name="de Almeida L.G."/>
            <person name="Kubitschek-Barreira P."/>
            <person name="Alves F.L."/>
            <person name="Kioshima E.S."/>
            <person name="Abadio A.K."/>
            <person name="Fernandes L."/>
            <person name="Derengowski L.S."/>
            <person name="Ferreira K.S."/>
            <person name="Souza R.C."/>
            <person name="Ruiz J.C."/>
            <person name="de Andrade N.C."/>
            <person name="Paes H.C."/>
            <person name="Nicola A.M."/>
            <person name="Albuquerque P."/>
            <person name="Gerber A.L."/>
            <person name="Martins V.P."/>
            <person name="Peconick L.D."/>
            <person name="Neto A.V."/>
            <person name="Chaucanez C.B."/>
            <person name="Silva P.A."/>
            <person name="Cunha O.L."/>
            <person name="de Oliveira F.F."/>
            <person name="dos Santos T.C."/>
            <person name="Barros A.L."/>
            <person name="Soares M.A."/>
            <person name="de Oliveira L.M."/>
            <person name="Marini M.M."/>
            <person name="Villalobos-Duno H."/>
            <person name="Cunha M.M."/>
            <person name="de Hoog S."/>
            <person name="da Silveira J.F."/>
            <person name="Henrissat B."/>
            <person name="Nino-Vega G.A."/>
            <person name="Cisalpino P.S."/>
            <person name="Mora-Montes H.M."/>
            <person name="Almeida S.R."/>
            <person name="Stajich J.E."/>
            <person name="Lopes-Bezerra L.M."/>
            <person name="Vasconcelos A.T."/>
            <person name="Felipe M.S."/>
        </authorList>
    </citation>
    <scope>NUCLEOTIDE SEQUENCE [LARGE SCALE GENOMIC DNA]</scope>
    <source>
        <strain evidence="2 3">1099-18</strain>
    </source>
</reference>
<evidence type="ECO:0000313" key="3">
    <source>
        <dbReference type="Proteomes" id="UP000033710"/>
    </source>
</evidence>
<dbReference type="EMBL" id="AXCR01000006">
    <property type="protein sequence ID" value="KJR86131.1"/>
    <property type="molecule type" value="Genomic_DNA"/>
</dbReference>
<name>A0A0F2MDB8_SPOSC</name>
<dbReference type="VEuPathDB" id="FungiDB:SPSK_10490"/>
<dbReference type="KEGG" id="ssck:SPSK_10490"/>
<dbReference type="AlphaFoldDB" id="A0A0F2MDB8"/>
<proteinExistence type="predicted"/>
<feature type="compositionally biased region" description="Polar residues" evidence="1">
    <location>
        <begin position="74"/>
        <end position="86"/>
    </location>
</feature>
<feature type="compositionally biased region" description="Polar residues" evidence="1">
    <location>
        <begin position="43"/>
        <end position="63"/>
    </location>
</feature>